<comment type="caution">
    <text evidence="2">The sequence shown here is derived from an EMBL/GenBank/DDBJ whole genome shotgun (WGS) entry which is preliminary data.</text>
</comment>
<evidence type="ECO:0000259" key="1">
    <source>
        <dbReference type="PROSITE" id="PS51186"/>
    </source>
</evidence>
<dbReference type="CDD" id="cd04301">
    <property type="entry name" value="NAT_SF"/>
    <property type="match status" value="1"/>
</dbReference>
<dbReference type="InterPro" id="IPR016181">
    <property type="entry name" value="Acyl_CoA_acyltransferase"/>
</dbReference>
<keyword evidence="3" id="KW-1185">Reference proteome</keyword>
<sequence length="195" mass="21519">MTPRLSPGGVRFLHYRRSHDPLNESISIRFAAENGSDTSAIGALLRAYLEQTEREKHAHGIGDAREHRSDTGLPQKYLPEVTDPAAAFANARILLAQRAGAAVGIVILHQRGAGDASTETEIKRLWVDPRFRGGTGRALLERALAEVTDPAVLSVWEWREGALALYRTLGFETIPSRDARAGLIWLRRPAPEDPR</sequence>
<organism evidence="2 3">
    <name type="scientific">Mycetocola tolaasinivorans</name>
    <dbReference type="NCBI Taxonomy" id="76635"/>
    <lineage>
        <taxon>Bacteria</taxon>
        <taxon>Bacillati</taxon>
        <taxon>Actinomycetota</taxon>
        <taxon>Actinomycetes</taxon>
        <taxon>Micrococcales</taxon>
        <taxon>Microbacteriaceae</taxon>
        <taxon>Mycetocola</taxon>
    </lineage>
</organism>
<name>A0A3L7AAJ8_9MICO</name>
<proteinExistence type="predicted"/>
<dbReference type="Pfam" id="PF00583">
    <property type="entry name" value="Acetyltransf_1"/>
    <property type="match status" value="1"/>
</dbReference>
<dbReference type="PROSITE" id="PS51186">
    <property type="entry name" value="GNAT"/>
    <property type="match status" value="1"/>
</dbReference>
<dbReference type="OrthoDB" id="2935121at2"/>
<dbReference type="InterPro" id="IPR000182">
    <property type="entry name" value="GNAT_dom"/>
</dbReference>
<reference evidence="2 3" key="1">
    <citation type="submission" date="2018-10" db="EMBL/GenBank/DDBJ databases">
        <authorList>
            <person name="Li J."/>
        </authorList>
    </citation>
    <scope>NUCLEOTIDE SEQUENCE [LARGE SCALE GENOMIC DNA]</scope>
    <source>
        <strain evidence="2 3">IF 016277</strain>
    </source>
</reference>
<evidence type="ECO:0000313" key="3">
    <source>
        <dbReference type="Proteomes" id="UP000272503"/>
    </source>
</evidence>
<keyword evidence="2" id="KW-0808">Transferase</keyword>
<dbReference type="EMBL" id="RCUX01000002">
    <property type="protein sequence ID" value="RLP77409.1"/>
    <property type="molecule type" value="Genomic_DNA"/>
</dbReference>
<evidence type="ECO:0000313" key="2">
    <source>
        <dbReference type="EMBL" id="RLP77409.1"/>
    </source>
</evidence>
<protein>
    <submittedName>
        <fullName evidence="2">N-acetyltransferase</fullName>
    </submittedName>
</protein>
<gene>
    <name evidence="2" type="ORF">D9V32_02885</name>
</gene>
<dbReference type="SUPFAM" id="SSF55729">
    <property type="entry name" value="Acyl-CoA N-acyltransferases (Nat)"/>
    <property type="match status" value="1"/>
</dbReference>
<dbReference type="Proteomes" id="UP000272503">
    <property type="component" value="Unassembled WGS sequence"/>
</dbReference>
<feature type="domain" description="N-acetyltransferase" evidence="1">
    <location>
        <begin position="26"/>
        <end position="191"/>
    </location>
</feature>
<dbReference type="Gene3D" id="3.40.630.30">
    <property type="match status" value="1"/>
</dbReference>
<dbReference type="GO" id="GO:0016747">
    <property type="term" value="F:acyltransferase activity, transferring groups other than amino-acyl groups"/>
    <property type="evidence" value="ECO:0007669"/>
    <property type="project" value="InterPro"/>
</dbReference>
<dbReference type="AlphaFoldDB" id="A0A3L7AAJ8"/>
<accession>A0A3L7AAJ8</accession>